<evidence type="ECO:0000313" key="2">
    <source>
        <dbReference type="EMBL" id="SEH12798.1"/>
    </source>
</evidence>
<keyword evidence="3" id="KW-1185">Reference proteome</keyword>
<accession>A0A1H6FRL2</accession>
<dbReference type="EMBL" id="FNWJ01000001">
    <property type="protein sequence ID" value="SEH12798.1"/>
    <property type="molecule type" value="Genomic_DNA"/>
</dbReference>
<organism evidence="2 3">
    <name type="scientific">Thermoleophilum album</name>
    <dbReference type="NCBI Taxonomy" id="29539"/>
    <lineage>
        <taxon>Bacteria</taxon>
        <taxon>Bacillati</taxon>
        <taxon>Actinomycetota</taxon>
        <taxon>Thermoleophilia</taxon>
        <taxon>Thermoleophilales</taxon>
        <taxon>Thermoleophilaceae</taxon>
        <taxon>Thermoleophilum</taxon>
    </lineage>
</organism>
<dbReference type="Gene3D" id="3.40.50.880">
    <property type="match status" value="1"/>
</dbReference>
<reference evidence="3" key="1">
    <citation type="submission" date="2016-10" db="EMBL/GenBank/DDBJ databases">
        <authorList>
            <person name="Varghese N."/>
            <person name="Submissions S."/>
        </authorList>
    </citation>
    <scope>NUCLEOTIDE SEQUENCE [LARGE SCALE GENOMIC DNA]</scope>
    <source>
        <strain evidence="3">ATCC 35263</strain>
    </source>
</reference>
<dbReference type="AlphaFoldDB" id="A0A1H6FRL2"/>
<dbReference type="Proteomes" id="UP000222056">
    <property type="component" value="Unassembled WGS sequence"/>
</dbReference>
<protein>
    <submittedName>
        <fullName evidence="2">GMP synthase (Glutamine-hydrolysing)</fullName>
    </submittedName>
</protein>
<proteinExistence type="predicted"/>
<feature type="domain" description="Glutamine amidotransferase" evidence="1">
    <location>
        <begin position="21"/>
        <end position="174"/>
    </location>
</feature>
<dbReference type="CDD" id="cd01741">
    <property type="entry name" value="GATase1_1"/>
    <property type="match status" value="1"/>
</dbReference>
<evidence type="ECO:0000313" key="3">
    <source>
        <dbReference type="Proteomes" id="UP000222056"/>
    </source>
</evidence>
<evidence type="ECO:0000259" key="1">
    <source>
        <dbReference type="Pfam" id="PF00117"/>
    </source>
</evidence>
<dbReference type="PROSITE" id="PS51273">
    <property type="entry name" value="GATASE_TYPE_1"/>
    <property type="match status" value="1"/>
</dbReference>
<name>A0A1H6FRL2_THEAL</name>
<dbReference type="InterPro" id="IPR017926">
    <property type="entry name" value="GATASE"/>
</dbReference>
<dbReference type="PANTHER" id="PTHR42695">
    <property type="entry name" value="GLUTAMINE AMIDOTRANSFERASE YLR126C-RELATED"/>
    <property type="match status" value="1"/>
</dbReference>
<dbReference type="InterPro" id="IPR044992">
    <property type="entry name" value="ChyE-like"/>
</dbReference>
<dbReference type="Pfam" id="PF00117">
    <property type="entry name" value="GATase"/>
    <property type="match status" value="1"/>
</dbReference>
<dbReference type="STRING" id="29539.SAMN02745716_1207"/>
<dbReference type="InterPro" id="IPR029062">
    <property type="entry name" value="Class_I_gatase-like"/>
</dbReference>
<gene>
    <name evidence="2" type="ORF">SAMN02745716_1207</name>
</gene>
<sequence length="237" mass="25268">MVRHVPWEGPHRIAAALADFELVEVDALAPGAELPEPGRLAGAVVMGGPMSANDDRRLPGIAAELSWIERLLAAGVPYLGVCLGSQLLARAAGAAVRPGAHPEIGFAPVRATPEGERDPLVRALAPETVVLHWHGEVFELPAGAVSLAASELTEHQAFRLGDRAWGLLFHAEADEELVAQWLREPVMRREARDALGPQFERLLTAAAGAHAAELARRGDRAFRAFARACAERASGMS</sequence>
<dbReference type="PANTHER" id="PTHR42695:SF5">
    <property type="entry name" value="GLUTAMINE AMIDOTRANSFERASE YLR126C-RELATED"/>
    <property type="match status" value="1"/>
</dbReference>
<dbReference type="GO" id="GO:0005829">
    <property type="term" value="C:cytosol"/>
    <property type="evidence" value="ECO:0007669"/>
    <property type="project" value="TreeGrafter"/>
</dbReference>
<dbReference type="SUPFAM" id="SSF52317">
    <property type="entry name" value="Class I glutamine amidotransferase-like"/>
    <property type="match status" value="1"/>
</dbReference>